<dbReference type="InterPro" id="IPR036236">
    <property type="entry name" value="Znf_C2H2_sf"/>
</dbReference>
<evidence type="ECO:0000256" key="7">
    <source>
        <dbReference type="PROSITE-ProRule" id="PRU00042"/>
    </source>
</evidence>
<evidence type="ECO:0000256" key="8">
    <source>
        <dbReference type="SAM" id="MobiDB-lite"/>
    </source>
</evidence>
<feature type="region of interest" description="Disordered" evidence="8">
    <location>
        <begin position="227"/>
        <end position="253"/>
    </location>
</feature>
<sequence>MAFYTFSEQLAANTTQRFDTYYEETKPVIHLELDMSTVQLVPDEPSPNLMQALQPPRPFASEQSFLPNFPSQNTLQLFEDCRPGSPNLWDCHFEQESFITLPTIHPFPSPASLDMGYSPETFSSSSPLHLPIHSLSHHSSFSSEHTYTRMFRGRKSKSAAEVLDELRPYACDICQAAFARSHDRDRHKRSHTGETPYRCHGCGMGFKRPDARKRHWERDPVCAQEDWLRVRHTPEGAKRRARAKSKTSKKQSD</sequence>
<evidence type="ECO:0000313" key="10">
    <source>
        <dbReference type="EMBL" id="GJJ08758.1"/>
    </source>
</evidence>
<keyword evidence="6" id="KW-0539">Nucleus</keyword>
<dbReference type="FunFam" id="3.30.160.60:FF:000072">
    <property type="entry name" value="zinc finger protein 143 isoform X1"/>
    <property type="match status" value="1"/>
</dbReference>
<organism evidence="10 11">
    <name type="scientific">Clathrus columnatus</name>
    <dbReference type="NCBI Taxonomy" id="1419009"/>
    <lineage>
        <taxon>Eukaryota</taxon>
        <taxon>Fungi</taxon>
        <taxon>Dikarya</taxon>
        <taxon>Basidiomycota</taxon>
        <taxon>Agaricomycotina</taxon>
        <taxon>Agaricomycetes</taxon>
        <taxon>Phallomycetidae</taxon>
        <taxon>Phallales</taxon>
        <taxon>Clathraceae</taxon>
        <taxon>Clathrus</taxon>
    </lineage>
</organism>
<dbReference type="InterPro" id="IPR013087">
    <property type="entry name" value="Znf_C2H2_type"/>
</dbReference>
<keyword evidence="11" id="KW-1185">Reference proteome</keyword>
<dbReference type="GO" id="GO:0005634">
    <property type="term" value="C:nucleus"/>
    <property type="evidence" value="ECO:0007669"/>
    <property type="project" value="UniProtKB-SubCell"/>
</dbReference>
<evidence type="ECO:0000256" key="4">
    <source>
        <dbReference type="ARBA" id="ARBA00022771"/>
    </source>
</evidence>
<keyword evidence="2" id="KW-0479">Metal-binding</keyword>
<keyword evidence="5" id="KW-0862">Zinc</keyword>
<dbReference type="EMBL" id="BPWL01000003">
    <property type="protein sequence ID" value="GJJ08758.1"/>
    <property type="molecule type" value="Genomic_DNA"/>
</dbReference>
<comment type="subcellular location">
    <subcellularLocation>
        <location evidence="1">Nucleus</location>
    </subcellularLocation>
</comment>
<comment type="caution">
    <text evidence="10">The sequence shown here is derived from an EMBL/GenBank/DDBJ whole genome shotgun (WGS) entry which is preliminary data.</text>
</comment>
<name>A0AAV5A7Y2_9AGAM</name>
<dbReference type="AlphaFoldDB" id="A0AAV5A7Y2"/>
<evidence type="ECO:0000256" key="1">
    <source>
        <dbReference type="ARBA" id="ARBA00004123"/>
    </source>
</evidence>
<dbReference type="GO" id="GO:0008270">
    <property type="term" value="F:zinc ion binding"/>
    <property type="evidence" value="ECO:0007669"/>
    <property type="project" value="UniProtKB-KW"/>
</dbReference>
<protein>
    <recommendedName>
        <fullName evidence="9">C2H2-type domain-containing protein</fullName>
    </recommendedName>
</protein>
<evidence type="ECO:0000313" key="11">
    <source>
        <dbReference type="Proteomes" id="UP001050691"/>
    </source>
</evidence>
<dbReference type="PROSITE" id="PS50157">
    <property type="entry name" value="ZINC_FINGER_C2H2_2"/>
    <property type="match status" value="1"/>
</dbReference>
<proteinExistence type="predicted"/>
<keyword evidence="3" id="KW-0677">Repeat</keyword>
<evidence type="ECO:0000259" key="9">
    <source>
        <dbReference type="PROSITE" id="PS50157"/>
    </source>
</evidence>
<dbReference type="SUPFAM" id="SSF57667">
    <property type="entry name" value="beta-beta-alpha zinc fingers"/>
    <property type="match status" value="1"/>
</dbReference>
<evidence type="ECO:0000256" key="2">
    <source>
        <dbReference type="ARBA" id="ARBA00022723"/>
    </source>
</evidence>
<dbReference type="GO" id="GO:0000981">
    <property type="term" value="F:DNA-binding transcription factor activity, RNA polymerase II-specific"/>
    <property type="evidence" value="ECO:0007669"/>
    <property type="project" value="UniProtKB-ARBA"/>
</dbReference>
<feature type="domain" description="C2H2-type" evidence="9">
    <location>
        <begin position="169"/>
        <end position="196"/>
    </location>
</feature>
<dbReference type="PANTHER" id="PTHR24394">
    <property type="entry name" value="ZINC FINGER PROTEIN"/>
    <property type="match status" value="1"/>
</dbReference>
<dbReference type="PANTHER" id="PTHR24394:SF44">
    <property type="entry name" value="ZINC FINGER PROTEIN 271-LIKE"/>
    <property type="match status" value="1"/>
</dbReference>
<dbReference type="Gene3D" id="3.30.160.60">
    <property type="entry name" value="Classic Zinc Finger"/>
    <property type="match status" value="2"/>
</dbReference>
<evidence type="ECO:0000256" key="6">
    <source>
        <dbReference type="ARBA" id="ARBA00023242"/>
    </source>
</evidence>
<dbReference type="Proteomes" id="UP001050691">
    <property type="component" value="Unassembled WGS sequence"/>
</dbReference>
<dbReference type="SMART" id="SM00355">
    <property type="entry name" value="ZnF_C2H2"/>
    <property type="match status" value="2"/>
</dbReference>
<feature type="compositionally biased region" description="Basic residues" evidence="8">
    <location>
        <begin position="239"/>
        <end position="253"/>
    </location>
</feature>
<dbReference type="GO" id="GO:0000978">
    <property type="term" value="F:RNA polymerase II cis-regulatory region sequence-specific DNA binding"/>
    <property type="evidence" value="ECO:0007669"/>
    <property type="project" value="UniProtKB-ARBA"/>
</dbReference>
<accession>A0AAV5A7Y2</accession>
<dbReference type="PROSITE" id="PS00028">
    <property type="entry name" value="ZINC_FINGER_C2H2_1"/>
    <property type="match status" value="1"/>
</dbReference>
<evidence type="ECO:0000256" key="3">
    <source>
        <dbReference type="ARBA" id="ARBA00022737"/>
    </source>
</evidence>
<reference evidence="10" key="1">
    <citation type="submission" date="2021-10" db="EMBL/GenBank/DDBJ databases">
        <title>De novo Genome Assembly of Clathrus columnatus (Basidiomycota, Fungi) Using Illumina and Nanopore Sequence Data.</title>
        <authorList>
            <person name="Ogiso-Tanaka E."/>
            <person name="Itagaki H."/>
            <person name="Hosoya T."/>
            <person name="Hosaka K."/>
        </authorList>
    </citation>
    <scope>NUCLEOTIDE SEQUENCE</scope>
    <source>
        <strain evidence="10">MO-923</strain>
    </source>
</reference>
<gene>
    <name evidence="10" type="ORF">Clacol_002977</name>
</gene>
<dbReference type="Pfam" id="PF00096">
    <property type="entry name" value="zf-C2H2"/>
    <property type="match status" value="1"/>
</dbReference>
<feature type="compositionally biased region" description="Basic and acidic residues" evidence="8">
    <location>
        <begin position="227"/>
        <end position="238"/>
    </location>
</feature>
<evidence type="ECO:0000256" key="5">
    <source>
        <dbReference type="ARBA" id="ARBA00022833"/>
    </source>
</evidence>
<keyword evidence="4 7" id="KW-0863">Zinc-finger</keyword>